<keyword evidence="2" id="KW-1185">Reference proteome</keyword>
<evidence type="ECO:0000313" key="2">
    <source>
        <dbReference type="Proteomes" id="UP001595698"/>
    </source>
</evidence>
<accession>A0ABV8FCK7</accession>
<name>A0ABV8FCK7_9ACTN</name>
<proteinExistence type="predicted"/>
<evidence type="ECO:0000313" key="1">
    <source>
        <dbReference type="EMBL" id="MFC3986416.1"/>
    </source>
</evidence>
<dbReference type="Proteomes" id="UP001595698">
    <property type="component" value="Unassembled WGS sequence"/>
</dbReference>
<organism evidence="1 2">
    <name type="scientific">Streptosporangium jomthongense</name>
    <dbReference type="NCBI Taxonomy" id="1193683"/>
    <lineage>
        <taxon>Bacteria</taxon>
        <taxon>Bacillati</taxon>
        <taxon>Actinomycetota</taxon>
        <taxon>Actinomycetes</taxon>
        <taxon>Streptosporangiales</taxon>
        <taxon>Streptosporangiaceae</taxon>
        <taxon>Streptosporangium</taxon>
    </lineage>
</organism>
<protein>
    <recommendedName>
        <fullName evidence="3">FxLD family lantipeptide</fullName>
    </recommendedName>
</protein>
<evidence type="ECO:0008006" key="3">
    <source>
        <dbReference type="Google" id="ProtNLM"/>
    </source>
</evidence>
<sequence>MEQREFARSLLPEGELGVVTDVLRDCIHGCDGECLLYSGPHECGYSCHPGRLGEGV</sequence>
<dbReference type="RefSeq" id="WP_386196632.1">
    <property type="nucleotide sequence ID" value="NZ_JBHSBC010000056.1"/>
</dbReference>
<gene>
    <name evidence="1" type="ORF">ACFOYY_40235</name>
</gene>
<dbReference type="EMBL" id="JBHSBC010000056">
    <property type="protein sequence ID" value="MFC3986416.1"/>
    <property type="molecule type" value="Genomic_DNA"/>
</dbReference>
<reference evidence="2" key="1">
    <citation type="journal article" date="2019" name="Int. J. Syst. Evol. Microbiol.">
        <title>The Global Catalogue of Microorganisms (GCM) 10K type strain sequencing project: providing services to taxonomists for standard genome sequencing and annotation.</title>
        <authorList>
            <consortium name="The Broad Institute Genomics Platform"/>
            <consortium name="The Broad Institute Genome Sequencing Center for Infectious Disease"/>
            <person name="Wu L."/>
            <person name="Ma J."/>
        </authorList>
    </citation>
    <scope>NUCLEOTIDE SEQUENCE [LARGE SCALE GENOMIC DNA]</scope>
    <source>
        <strain evidence="2">TBRC 7912</strain>
    </source>
</reference>
<comment type="caution">
    <text evidence="1">The sequence shown here is derived from an EMBL/GenBank/DDBJ whole genome shotgun (WGS) entry which is preliminary data.</text>
</comment>